<dbReference type="InterPro" id="IPR036465">
    <property type="entry name" value="vWFA_dom_sf"/>
</dbReference>
<feature type="domain" description="DUF7788" evidence="2">
    <location>
        <begin position="286"/>
        <end position="459"/>
    </location>
</feature>
<dbReference type="InterPro" id="IPR056690">
    <property type="entry name" value="DUF7788"/>
</dbReference>
<dbReference type="PIRSF" id="PIRSF015417">
    <property type="entry name" value="T31B5_30_vWA"/>
    <property type="match status" value="1"/>
</dbReference>
<evidence type="ECO:0000313" key="3">
    <source>
        <dbReference type="EMBL" id="SDD91583.1"/>
    </source>
</evidence>
<dbReference type="PANTHER" id="PTHR31373">
    <property type="entry name" value="OS06G0652100 PROTEIN"/>
    <property type="match status" value="1"/>
</dbReference>
<dbReference type="Gene3D" id="3.40.50.410">
    <property type="entry name" value="von Willebrand factor, type A domain"/>
    <property type="match status" value="1"/>
</dbReference>
<evidence type="ECO:0000313" key="4">
    <source>
        <dbReference type="Proteomes" id="UP000198995"/>
    </source>
</evidence>
<sequence>MLDQLKAEANRARTENDAVTHASSLSDCLDLFADIGALRNAEEEAIIHRFLRAYTEDADIAMKILFFGRDVRGGLGERRLFRIILRWLAGYHPDSVRKNIDRIPEYGRYDDLLALLDTPCKKDALRLIRHQLKADLTSTGEVSLLAKWLPSVNASNPETVRRAKRLARFLGMSDGQYRKTLTALRKRINILEHHLCSKDYTFDYAKQPSKAMFKYRKAFLHHDGERYRAFLAAVQRGEAKLHTDALYPYEIVRSAFSSPLNELSEGEKASLNASWAALPDYCDNRNALAIIDTSASMYWYDKGLPAAVAFSLGLYFGERNTGFFHNHFIEFSDTPQLLEIKGKTFTDRLSYLSTFTQVADTNIEAVFSLILAAAVHNELPQEELPETLYIISDMEFNICMRNASLSNYENAKQQFALHGYQLPNIVFWNVASRNSYQPVTMNEAGVVLVSGCSPRLFTMITVGGLTPYTAMMDLLDTNRYASIVA</sequence>
<dbReference type="InterPro" id="IPR011205">
    <property type="entry name" value="UCP015417_vWA"/>
</dbReference>
<feature type="domain" description="DUF2828" evidence="1">
    <location>
        <begin position="14"/>
        <end position="107"/>
    </location>
</feature>
<evidence type="ECO:0000259" key="2">
    <source>
        <dbReference type="Pfam" id="PF25043"/>
    </source>
</evidence>
<reference evidence="3 4" key="1">
    <citation type="submission" date="2016-10" db="EMBL/GenBank/DDBJ databases">
        <authorList>
            <person name="de Groot N.N."/>
        </authorList>
    </citation>
    <scope>NUCLEOTIDE SEQUENCE [LARGE SCALE GENOMIC DNA]</scope>
    <source>
        <strain evidence="3 4">DSM 20475</strain>
    </source>
</reference>
<protein>
    <recommendedName>
        <fullName evidence="5">DUF2828 domain-containing protein</fullName>
    </recommendedName>
</protein>
<dbReference type="RefSeq" id="WP_091792120.1">
    <property type="nucleotide sequence ID" value="NZ_FNAF01000010.1"/>
</dbReference>
<name>A0A1G6YNJ4_PEPNI</name>
<evidence type="ECO:0008006" key="5">
    <source>
        <dbReference type="Google" id="ProtNLM"/>
    </source>
</evidence>
<dbReference type="STRING" id="2741.SAMN04489866_11024"/>
<evidence type="ECO:0000259" key="1">
    <source>
        <dbReference type="Pfam" id="PF11443"/>
    </source>
</evidence>
<dbReference type="Pfam" id="PF25043">
    <property type="entry name" value="DUF7788"/>
    <property type="match status" value="1"/>
</dbReference>
<dbReference type="AlphaFoldDB" id="A0A1G6YNJ4"/>
<gene>
    <name evidence="3" type="ORF">SAMN04489866_11024</name>
</gene>
<organism evidence="3 4">
    <name type="scientific">Peptococcus niger</name>
    <dbReference type="NCBI Taxonomy" id="2741"/>
    <lineage>
        <taxon>Bacteria</taxon>
        <taxon>Bacillati</taxon>
        <taxon>Bacillota</taxon>
        <taxon>Clostridia</taxon>
        <taxon>Eubacteriales</taxon>
        <taxon>Peptococcaceae</taxon>
        <taxon>Peptococcus</taxon>
    </lineage>
</organism>
<dbReference type="EMBL" id="FNAF01000010">
    <property type="protein sequence ID" value="SDD91583.1"/>
    <property type="molecule type" value="Genomic_DNA"/>
</dbReference>
<accession>A0A1G6YNJ4</accession>
<keyword evidence="4" id="KW-1185">Reference proteome</keyword>
<dbReference type="Pfam" id="PF11443">
    <property type="entry name" value="DUF2828"/>
    <property type="match status" value="2"/>
</dbReference>
<dbReference type="SUPFAM" id="SSF53300">
    <property type="entry name" value="vWA-like"/>
    <property type="match status" value="1"/>
</dbReference>
<dbReference type="InterPro" id="IPR058580">
    <property type="entry name" value="DUF2828"/>
</dbReference>
<dbReference type="Proteomes" id="UP000198995">
    <property type="component" value="Unassembled WGS sequence"/>
</dbReference>
<feature type="domain" description="DUF2828" evidence="1">
    <location>
        <begin position="176"/>
        <end position="278"/>
    </location>
</feature>
<dbReference type="PANTHER" id="PTHR31373:SF27">
    <property type="entry name" value="TROVE DOMAIN-CONTAINING PROTEIN"/>
    <property type="match status" value="1"/>
</dbReference>
<proteinExistence type="predicted"/>
<dbReference type="OrthoDB" id="9255585at2"/>